<evidence type="ECO:0000256" key="1">
    <source>
        <dbReference type="SAM" id="MobiDB-lite"/>
    </source>
</evidence>
<dbReference type="Proteomes" id="UP000628079">
    <property type="component" value="Unassembled WGS sequence"/>
</dbReference>
<name>A0A8H9KQH0_9MICO</name>
<organism evidence="2 3">
    <name type="scientific">Knoellia flava</name>
    <dbReference type="NCBI Taxonomy" id="913969"/>
    <lineage>
        <taxon>Bacteria</taxon>
        <taxon>Bacillati</taxon>
        <taxon>Actinomycetota</taxon>
        <taxon>Actinomycetes</taxon>
        <taxon>Micrococcales</taxon>
        <taxon>Intrasporangiaceae</taxon>
        <taxon>Knoellia</taxon>
    </lineage>
</organism>
<gene>
    <name evidence="2" type="ORF">GCM10011314_10730</name>
</gene>
<dbReference type="EMBL" id="BMEA01000001">
    <property type="protein sequence ID" value="GGB73059.1"/>
    <property type="molecule type" value="Genomic_DNA"/>
</dbReference>
<feature type="region of interest" description="Disordered" evidence="1">
    <location>
        <begin position="61"/>
        <end position="84"/>
    </location>
</feature>
<proteinExistence type="predicted"/>
<evidence type="ECO:0000313" key="2">
    <source>
        <dbReference type="EMBL" id="GGB73059.1"/>
    </source>
</evidence>
<comment type="caution">
    <text evidence="2">The sequence shown here is derived from an EMBL/GenBank/DDBJ whole genome shotgun (WGS) entry which is preliminary data.</text>
</comment>
<accession>A0A8H9KQH0</accession>
<evidence type="ECO:0000313" key="3">
    <source>
        <dbReference type="Proteomes" id="UP000628079"/>
    </source>
</evidence>
<protein>
    <submittedName>
        <fullName evidence="2">Uncharacterized protein</fullName>
    </submittedName>
</protein>
<reference evidence="2" key="2">
    <citation type="submission" date="2020-09" db="EMBL/GenBank/DDBJ databases">
        <authorList>
            <person name="Sun Q."/>
            <person name="Zhou Y."/>
        </authorList>
    </citation>
    <scope>NUCLEOTIDE SEQUENCE</scope>
    <source>
        <strain evidence="2">CGMCC 1.10749</strain>
    </source>
</reference>
<reference evidence="2" key="1">
    <citation type="journal article" date="2014" name="Int. J. Syst. Evol. Microbiol.">
        <title>Complete genome sequence of Corynebacterium casei LMG S-19264T (=DSM 44701T), isolated from a smear-ripened cheese.</title>
        <authorList>
            <consortium name="US DOE Joint Genome Institute (JGI-PGF)"/>
            <person name="Walter F."/>
            <person name="Albersmeier A."/>
            <person name="Kalinowski J."/>
            <person name="Ruckert C."/>
        </authorList>
    </citation>
    <scope>NUCLEOTIDE SEQUENCE</scope>
    <source>
        <strain evidence="2">CGMCC 1.10749</strain>
    </source>
</reference>
<sequence length="84" mass="9390">MQGALSVATLARMGTPEGFDWHERGDGSVVITHHGSMATVLRGRRARDFVEDVEAGDDQELMARVTGNYRRGNERTAKQHPRNR</sequence>
<dbReference type="AlphaFoldDB" id="A0A8H9KQH0"/>